<dbReference type="EMBL" id="CH479210">
    <property type="protein sequence ID" value="EDW32795.1"/>
    <property type="molecule type" value="Genomic_DNA"/>
</dbReference>
<dbReference type="HOGENOM" id="CLU_2160985_0_0_1"/>
<dbReference type="KEGG" id="dpe:6600821"/>
<feature type="compositionally biased region" description="Polar residues" evidence="1">
    <location>
        <begin position="99"/>
        <end position="111"/>
    </location>
</feature>
<dbReference type="OrthoDB" id="7843627at2759"/>
<evidence type="ECO:0000313" key="4">
    <source>
        <dbReference type="Proteomes" id="UP000008744"/>
    </source>
</evidence>
<sequence length="111" mass="12547">MIYGMLVTLSTAVYTTVATLLQFQMTLINWMMSFSLFILGLFCKPYLIVPMLAAGFFMVRRILLRRAKRTQAWKSPANNESGSSMHYSKKTPPSRDTENSLPNSVGDTSQK</sequence>
<feature type="transmembrane region" description="Helical" evidence="2">
    <location>
        <begin position="34"/>
        <end position="59"/>
    </location>
</feature>
<feature type="region of interest" description="Disordered" evidence="1">
    <location>
        <begin position="69"/>
        <end position="111"/>
    </location>
</feature>
<feature type="compositionally biased region" description="Polar residues" evidence="1">
    <location>
        <begin position="72"/>
        <end position="86"/>
    </location>
</feature>
<dbReference type="OMA" id="FFMVRRI"/>
<protein>
    <submittedName>
        <fullName evidence="3">GL10174</fullName>
    </submittedName>
</protein>
<dbReference type="AlphaFoldDB" id="B4H4V9"/>
<proteinExistence type="predicted"/>
<dbReference type="Proteomes" id="UP000008744">
    <property type="component" value="Unassembled WGS sequence"/>
</dbReference>
<keyword evidence="2" id="KW-0472">Membrane</keyword>
<keyword evidence="2" id="KW-0812">Transmembrane</keyword>
<gene>
    <name evidence="3" type="primary">Dper\GL10174</name>
    <name evidence="3" type="ORF">Dper_GL10174</name>
</gene>
<name>B4H4V9_DROPE</name>
<evidence type="ECO:0000313" key="3">
    <source>
        <dbReference type="EMBL" id="EDW32795.1"/>
    </source>
</evidence>
<dbReference type="PhylomeDB" id="B4H4V9"/>
<evidence type="ECO:0000256" key="2">
    <source>
        <dbReference type="SAM" id="Phobius"/>
    </source>
</evidence>
<accession>B4H4V9</accession>
<evidence type="ECO:0000256" key="1">
    <source>
        <dbReference type="SAM" id="MobiDB-lite"/>
    </source>
</evidence>
<keyword evidence="4" id="KW-1185">Reference proteome</keyword>
<keyword evidence="2" id="KW-1133">Transmembrane helix</keyword>
<organism evidence="4">
    <name type="scientific">Drosophila persimilis</name>
    <name type="common">Fruit fly</name>
    <dbReference type="NCBI Taxonomy" id="7234"/>
    <lineage>
        <taxon>Eukaryota</taxon>
        <taxon>Metazoa</taxon>
        <taxon>Ecdysozoa</taxon>
        <taxon>Arthropoda</taxon>
        <taxon>Hexapoda</taxon>
        <taxon>Insecta</taxon>
        <taxon>Pterygota</taxon>
        <taxon>Neoptera</taxon>
        <taxon>Endopterygota</taxon>
        <taxon>Diptera</taxon>
        <taxon>Brachycera</taxon>
        <taxon>Muscomorpha</taxon>
        <taxon>Ephydroidea</taxon>
        <taxon>Drosophilidae</taxon>
        <taxon>Drosophila</taxon>
        <taxon>Sophophora</taxon>
    </lineage>
</organism>
<reference evidence="3 4" key="1">
    <citation type="journal article" date="2007" name="Nature">
        <title>Evolution of genes and genomes on the Drosophila phylogeny.</title>
        <authorList>
            <consortium name="Drosophila 12 Genomes Consortium"/>
            <person name="Clark A.G."/>
            <person name="Eisen M.B."/>
            <person name="Smith D.R."/>
            <person name="Bergman C.M."/>
            <person name="Oliver B."/>
            <person name="Markow T.A."/>
            <person name="Kaufman T.C."/>
            <person name="Kellis M."/>
            <person name="Gelbart W."/>
            <person name="Iyer V.N."/>
            <person name="Pollard D.A."/>
            <person name="Sackton T.B."/>
            <person name="Larracuente A.M."/>
            <person name="Singh N.D."/>
            <person name="Abad J.P."/>
            <person name="Abt D.N."/>
            <person name="Adryan B."/>
            <person name="Aguade M."/>
            <person name="Akashi H."/>
            <person name="Anderson W.W."/>
            <person name="Aquadro C.F."/>
            <person name="Ardell D.H."/>
            <person name="Arguello R."/>
            <person name="Artieri C.G."/>
            <person name="Barbash D.A."/>
            <person name="Barker D."/>
            <person name="Barsanti P."/>
            <person name="Batterham P."/>
            <person name="Batzoglou S."/>
            <person name="Begun D."/>
            <person name="Bhutkar A."/>
            <person name="Blanco E."/>
            <person name="Bosak S.A."/>
            <person name="Bradley R.K."/>
            <person name="Brand A.D."/>
            <person name="Brent M.R."/>
            <person name="Brooks A.N."/>
            <person name="Brown R.H."/>
            <person name="Butlin R.K."/>
            <person name="Caggese C."/>
            <person name="Calvi B.R."/>
            <person name="Bernardo de Carvalho A."/>
            <person name="Caspi A."/>
            <person name="Castrezana S."/>
            <person name="Celniker S.E."/>
            <person name="Chang J.L."/>
            <person name="Chapple C."/>
            <person name="Chatterji S."/>
            <person name="Chinwalla A."/>
            <person name="Civetta A."/>
            <person name="Clifton S.W."/>
            <person name="Comeron J.M."/>
            <person name="Costello J.C."/>
            <person name="Coyne J.A."/>
            <person name="Daub J."/>
            <person name="David R.G."/>
            <person name="Delcher A.L."/>
            <person name="Delehaunty K."/>
            <person name="Do C.B."/>
            <person name="Ebling H."/>
            <person name="Edwards K."/>
            <person name="Eickbush T."/>
            <person name="Evans J.D."/>
            <person name="Filipski A."/>
            <person name="Findeiss S."/>
            <person name="Freyhult E."/>
            <person name="Fulton L."/>
            <person name="Fulton R."/>
            <person name="Garcia A.C."/>
            <person name="Gardiner A."/>
            <person name="Garfield D.A."/>
            <person name="Garvin B.E."/>
            <person name="Gibson G."/>
            <person name="Gilbert D."/>
            <person name="Gnerre S."/>
            <person name="Godfrey J."/>
            <person name="Good R."/>
            <person name="Gotea V."/>
            <person name="Gravely B."/>
            <person name="Greenberg A.J."/>
            <person name="Griffiths-Jones S."/>
            <person name="Gross S."/>
            <person name="Guigo R."/>
            <person name="Gustafson E.A."/>
            <person name="Haerty W."/>
            <person name="Hahn M.W."/>
            <person name="Halligan D.L."/>
            <person name="Halpern A.L."/>
            <person name="Halter G.M."/>
            <person name="Han M.V."/>
            <person name="Heger A."/>
            <person name="Hillier L."/>
            <person name="Hinrichs A.S."/>
            <person name="Holmes I."/>
            <person name="Hoskins R.A."/>
            <person name="Hubisz M.J."/>
            <person name="Hultmark D."/>
            <person name="Huntley M.A."/>
            <person name="Jaffe D.B."/>
            <person name="Jagadeeshan S."/>
            <person name="Jeck W.R."/>
            <person name="Johnson J."/>
            <person name="Jones C.D."/>
            <person name="Jordan W.C."/>
            <person name="Karpen G.H."/>
            <person name="Kataoka E."/>
            <person name="Keightley P.D."/>
            <person name="Kheradpour P."/>
            <person name="Kirkness E.F."/>
            <person name="Koerich L.B."/>
            <person name="Kristiansen K."/>
            <person name="Kudrna D."/>
            <person name="Kulathinal R.J."/>
            <person name="Kumar S."/>
            <person name="Kwok R."/>
            <person name="Lander E."/>
            <person name="Langley C.H."/>
            <person name="Lapoint R."/>
            <person name="Lazzaro B.P."/>
            <person name="Lee S.J."/>
            <person name="Levesque L."/>
            <person name="Li R."/>
            <person name="Lin C.F."/>
            <person name="Lin M.F."/>
            <person name="Lindblad-Toh K."/>
            <person name="Llopart A."/>
            <person name="Long M."/>
            <person name="Low L."/>
            <person name="Lozovsky E."/>
            <person name="Lu J."/>
            <person name="Luo M."/>
            <person name="Machado C.A."/>
            <person name="Makalowski W."/>
            <person name="Marzo M."/>
            <person name="Matsuda M."/>
            <person name="Matzkin L."/>
            <person name="McAllister B."/>
            <person name="McBride C.S."/>
            <person name="McKernan B."/>
            <person name="McKernan K."/>
            <person name="Mendez-Lago M."/>
            <person name="Minx P."/>
            <person name="Mollenhauer M.U."/>
            <person name="Montooth K."/>
            <person name="Mount S.M."/>
            <person name="Mu X."/>
            <person name="Myers E."/>
            <person name="Negre B."/>
            <person name="Newfeld S."/>
            <person name="Nielsen R."/>
            <person name="Noor M.A."/>
            <person name="O'Grady P."/>
            <person name="Pachter L."/>
            <person name="Papaceit M."/>
            <person name="Parisi M.J."/>
            <person name="Parisi M."/>
            <person name="Parts L."/>
            <person name="Pedersen J.S."/>
            <person name="Pesole G."/>
            <person name="Phillippy A.M."/>
            <person name="Ponting C.P."/>
            <person name="Pop M."/>
            <person name="Porcelli D."/>
            <person name="Powell J.R."/>
            <person name="Prohaska S."/>
            <person name="Pruitt K."/>
            <person name="Puig M."/>
            <person name="Quesneville H."/>
            <person name="Ram K.R."/>
            <person name="Rand D."/>
            <person name="Rasmussen M.D."/>
            <person name="Reed L.K."/>
            <person name="Reenan R."/>
            <person name="Reily A."/>
            <person name="Remington K.A."/>
            <person name="Rieger T.T."/>
            <person name="Ritchie M.G."/>
            <person name="Robin C."/>
            <person name="Rogers Y.H."/>
            <person name="Rohde C."/>
            <person name="Rozas J."/>
            <person name="Rubenfield M.J."/>
            <person name="Ruiz A."/>
            <person name="Russo S."/>
            <person name="Salzberg S.L."/>
            <person name="Sanchez-Gracia A."/>
            <person name="Saranga D.J."/>
            <person name="Sato H."/>
            <person name="Schaeffer S.W."/>
            <person name="Schatz M.C."/>
            <person name="Schlenke T."/>
            <person name="Schwartz R."/>
            <person name="Segarra C."/>
            <person name="Singh R.S."/>
            <person name="Sirot L."/>
            <person name="Sirota M."/>
            <person name="Sisneros N.B."/>
            <person name="Smith C.D."/>
            <person name="Smith T.F."/>
            <person name="Spieth J."/>
            <person name="Stage D.E."/>
            <person name="Stark A."/>
            <person name="Stephan W."/>
            <person name="Strausberg R.L."/>
            <person name="Strempel S."/>
            <person name="Sturgill D."/>
            <person name="Sutton G."/>
            <person name="Sutton G.G."/>
            <person name="Tao W."/>
            <person name="Teichmann S."/>
            <person name="Tobari Y.N."/>
            <person name="Tomimura Y."/>
            <person name="Tsolas J.M."/>
            <person name="Valente V.L."/>
            <person name="Venter E."/>
            <person name="Venter J.C."/>
            <person name="Vicario S."/>
            <person name="Vieira F.G."/>
            <person name="Vilella A.J."/>
            <person name="Villasante A."/>
            <person name="Walenz B."/>
            <person name="Wang J."/>
            <person name="Wasserman M."/>
            <person name="Watts T."/>
            <person name="Wilson D."/>
            <person name="Wilson R.K."/>
            <person name="Wing R.A."/>
            <person name="Wolfner M.F."/>
            <person name="Wong A."/>
            <person name="Wong G.K."/>
            <person name="Wu C.I."/>
            <person name="Wu G."/>
            <person name="Yamamoto D."/>
            <person name="Yang H.P."/>
            <person name="Yang S.P."/>
            <person name="Yorke J.A."/>
            <person name="Yoshida K."/>
            <person name="Zdobnov E."/>
            <person name="Zhang P."/>
            <person name="Zhang Y."/>
            <person name="Zimin A.V."/>
            <person name="Baldwin J."/>
            <person name="Abdouelleil A."/>
            <person name="Abdulkadir J."/>
            <person name="Abebe A."/>
            <person name="Abera B."/>
            <person name="Abreu J."/>
            <person name="Acer S.C."/>
            <person name="Aftuck L."/>
            <person name="Alexander A."/>
            <person name="An P."/>
            <person name="Anderson E."/>
            <person name="Anderson S."/>
            <person name="Arachi H."/>
            <person name="Azer M."/>
            <person name="Bachantsang P."/>
            <person name="Barry A."/>
            <person name="Bayul T."/>
            <person name="Berlin A."/>
            <person name="Bessette D."/>
            <person name="Bloom T."/>
            <person name="Blye J."/>
            <person name="Boguslavskiy L."/>
            <person name="Bonnet C."/>
            <person name="Boukhgalter B."/>
            <person name="Bourzgui I."/>
            <person name="Brown A."/>
            <person name="Cahill P."/>
            <person name="Channer S."/>
            <person name="Cheshatsang Y."/>
            <person name="Chuda L."/>
            <person name="Citroen M."/>
            <person name="Collymore A."/>
            <person name="Cooke P."/>
            <person name="Costello M."/>
            <person name="D'Aco K."/>
            <person name="Daza R."/>
            <person name="De Haan G."/>
            <person name="DeGray S."/>
            <person name="DeMaso C."/>
            <person name="Dhargay N."/>
            <person name="Dooley K."/>
            <person name="Dooley E."/>
            <person name="Doricent M."/>
            <person name="Dorje P."/>
            <person name="Dorjee K."/>
            <person name="Dupes A."/>
            <person name="Elong R."/>
            <person name="Falk J."/>
            <person name="Farina A."/>
            <person name="Faro S."/>
            <person name="Ferguson D."/>
            <person name="Fisher S."/>
            <person name="Foley C.D."/>
            <person name="Franke A."/>
            <person name="Friedrich D."/>
            <person name="Gadbois L."/>
            <person name="Gearin G."/>
            <person name="Gearin C.R."/>
            <person name="Giannoukos G."/>
            <person name="Goode T."/>
            <person name="Graham J."/>
            <person name="Grandbois E."/>
            <person name="Grewal S."/>
            <person name="Gyaltsen K."/>
            <person name="Hafez N."/>
            <person name="Hagos B."/>
            <person name="Hall J."/>
            <person name="Henson C."/>
            <person name="Hollinger A."/>
            <person name="Honan T."/>
            <person name="Huard M.D."/>
            <person name="Hughes L."/>
            <person name="Hurhula B."/>
            <person name="Husby M.E."/>
            <person name="Kamat A."/>
            <person name="Kanga B."/>
            <person name="Kashin S."/>
            <person name="Khazanovich D."/>
            <person name="Kisner P."/>
            <person name="Lance K."/>
            <person name="Lara M."/>
            <person name="Lee W."/>
            <person name="Lennon N."/>
            <person name="Letendre F."/>
            <person name="LeVine R."/>
            <person name="Lipovsky A."/>
            <person name="Liu X."/>
            <person name="Liu J."/>
            <person name="Liu S."/>
            <person name="Lokyitsang T."/>
            <person name="Lokyitsang Y."/>
            <person name="Lubonja R."/>
            <person name="Lui A."/>
            <person name="MacDonald P."/>
            <person name="Magnisalis V."/>
            <person name="Maru K."/>
            <person name="Matthews C."/>
            <person name="McCusker W."/>
            <person name="McDonough S."/>
            <person name="Mehta T."/>
            <person name="Meldrim J."/>
            <person name="Meneus L."/>
            <person name="Mihai O."/>
            <person name="Mihalev A."/>
            <person name="Mihova T."/>
            <person name="Mittelman R."/>
            <person name="Mlenga V."/>
            <person name="Montmayeur A."/>
            <person name="Mulrain L."/>
            <person name="Navidi A."/>
            <person name="Naylor J."/>
            <person name="Negash T."/>
            <person name="Nguyen T."/>
            <person name="Nguyen N."/>
            <person name="Nicol R."/>
            <person name="Norbu C."/>
            <person name="Norbu N."/>
            <person name="Novod N."/>
            <person name="O'Neill B."/>
            <person name="Osman S."/>
            <person name="Markiewicz E."/>
            <person name="Oyono O.L."/>
            <person name="Patti C."/>
            <person name="Phunkhang P."/>
            <person name="Pierre F."/>
            <person name="Priest M."/>
            <person name="Raghuraman S."/>
            <person name="Rege F."/>
            <person name="Reyes R."/>
            <person name="Rise C."/>
            <person name="Rogov P."/>
            <person name="Ross K."/>
            <person name="Ryan E."/>
            <person name="Settipalli S."/>
            <person name="Shea T."/>
            <person name="Sherpa N."/>
            <person name="Shi L."/>
            <person name="Shih D."/>
            <person name="Sparrow T."/>
            <person name="Spaulding J."/>
            <person name="Stalker J."/>
            <person name="Stange-Thomann N."/>
            <person name="Stavropoulos S."/>
            <person name="Stone C."/>
            <person name="Strader C."/>
            <person name="Tesfaye S."/>
            <person name="Thomson T."/>
            <person name="Thoulutsang Y."/>
            <person name="Thoulutsang D."/>
            <person name="Topham K."/>
            <person name="Topping I."/>
            <person name="Tsamla T."/>
            <person name="Vassiliev H."/>
            <person name="Vo A."/>
            <person name="Wangchuk T."/>
            <person name="Wangdi T."/>
            <person name="Weiand M."/>
            <person name="Wilkinson J."/>
            <person name="Wilson A."/>
            <person name="Yadav S."/>
            <person name="Young G."/>
            <person name="Yu Q."/>
            <person name="Zembek L."/>
            <person name="Zhong D."/>
            <person name="Zimmer A."/>
            <person name="Zwirko Z."/>
            <person name="Jaffe D.B."/>
            <person name="Alvarez P."/>
            <person name="Brockman W."/>
            <person name="Butler J."/>
            <person name="Chin C."/>
            <person name="Gnerre S."/>
            <person name="Grabherr M."/>
            <person name="Kleber M."/>
            <person name="Mauceli E."/>
            <person name="MacCallum I."/>
        </authorList>
    </citation>
    <scope>NUCLEOTIDE SEQUENCE [LARGE SCALE GENOMIC DNA]</scope>
    <source>
        <strain evidence="4">MSH-3 / Tucson 14011-0111.49</strain>
    </source>
</reference>